<dbReference type="Proteomes" id="UP001224775">
    <property type="component" value="Unassembled WGS sequence"/>
</dbReference>
<organism evidence="1 2">
    <name type="scientific">Skeletonema marinoi</name>
    <dbReference type="NCBI Taxonomy" id="267567"/>
    <lineage>
        <taxon>Eukaryota</taxon>
        <taxon>Sar</taxon>
        <taxon>Stramenopiles</taxon>
        <taxon>Ochrophyta</taxon>
        <taxon>Bacillariophyta</taxon>
        <taxon>Coscinodiscophyceae</taxon>
        <taxon>Thalassiosirophycidae</taxon>
        <taxon>Thalassiosirales</taxon>
        <taxon>Skeletonemataceae</taxon>
        <taxon>Skeletonema</taxon>
        <taxon>Skeletonema marinoi-dohrnii complex</taxon>
    </lineage>
</organism>
<keyword evidence="2" id="KW-1185">Reference proteome</keyword>
<dbReference type="EMBL" id="JATAAI010000006">
    <property type="protein sequence ID" value="KAK1744767.1"/>
    <property type="molecule type" value="Genomic_DNA"/>
</dbReference>
<protein>
    <submittedName>
        <fullName evidence="1">Uncharacterized protein</fullName>
    </submittedName>
</protein>
<reference evidence="1" key="1">
    <citation type="submission" date="2023-06" db="EMBL/GenBank/DDBJ databases">
        <title>Survivors Of The Sea: Transcriptome response of Skeletonema marinoi to long-term dormancy.</title>
        <authorList>
            <person name="Pinder M.I.M."/>
            <person name="Kourtchenko O."/>
            <person name="Robertson E.K."/>
            <person name="Larsson T."/>
            <person name="Maumus F."/>
            <person name="Osuna-Cruz C.M."/>
            <person name="Vancaester E."/>
            <person name="Stenow R."/>
            <person name="Vandepoele K."/>
            <person name="Ploug H."/>
            <person name="Bruchert V."/>
            <person name="Godhe A."/>
            <person name="Topel M."/>
        </authorList>
    </citation>
    <scope>NUCLEOTIDE SEQUENCE</scope>
    <source>
        <strain evidence="1">R05AC</strain>
    </source>
</reference>
<dbReference type="AlphaFoldDB" id="A0AAD8YEL3"/>
<comment type="caution">
    <text evidence="1">The sequence shown here is derived from an EMBL/GenBank/DDBJ whole genome shotgun (WGS) entry which is preliminary data.</text>
</comment>
<gene>
    <name evidence="1" type="ORF">QTG54_004058</name>
</gene>
<proteinExistence type="predicted"/>
<accession>A0AAD8YEL3</accession>
<evidence type="ECO:0000313" key="1">
    <source>
        <dbReference type="EMBL" id="KAK1744767.1"/>
    </source>
</evidence>
<evidence type="ECO:0000313" key="2">
    <source>
        <dbReference type="Proteomes" id="UP001224775"/>
    </source>
</evidence>
<sequence length="73" mass="8179">MQQQQIESTAEYGFCPDEGSQARLETWCRVVQLCLEDHCVAANFGNWSYFAGTGGDPKNRHLEQSANVLVNTK</sequence>
<name>A0AAD8YEL3_9STRA</name>